<dbReference type="AlphaFoldDB" id="A0A381NPA0"/>
<keyword evidence="4" id="KW-0915">Sodium</keyword>
<feature type="domain" description="NqrA second alpha/beta" evidence="10">
    <location>
        <begin position="114"/>
        <end position="255"/>
    </location>
</feature>
<dbReference type="NCBIfam" id="TIGR01936">
    <property type="entry name" value="nqrA"/>
    <property type="match status" value="1"/>
</dbReference>
<dbReference type="GO" id="GO:0016655">
    <property type="term" value="F:oxidoreductase activity, acting on NAD(P)H, quinone or similar compound as acceptor"/>
    <property type="evidence" value="ECO:0007669"/>
    <property type="project" value="InterPro"/>
</dbReference>
<dbReference type="InterPro" id="IPR056147">
    <property type="entry name" value="NQRA_N"/>
</dbReference>
<dbReference type="HAMAP" id="MF_00425">
    <property type="entry name" value="NqrA"/>
    <property type="match status" value="1"/>
</dbReference>
<dbReference type="PANTHER" id="PTHR37839:SF1">
    <property type="entry name" value="NA(+)-TRANSLOCATING NADH-QUINONE REDUCTASE SUBUNIT A"/>
    <property type="match status" value="1"/>
</dbReference>
<keyword evidence="2" id="KW-1278">Translocase</keyword>
<name>A0A381NPA0_9ZZZZ</name>
<keyword evidence="1" id="KW-0813">Transport</keyword>
<dbReference type="EMBL" id="UINC01000455">
    <property type="protein sequence ID" value="SUZ55678.1"/>
    <property type="molecule type" value="Genomic_DNA"/>
</dbReference>
<sequence length="445" mass="50208">MFKLKIKNGHNVNIAGNPDKKFLPTRHHSSVSLSPENFRYIKPKLLVKENDFVQLGDPVFFDKLNPEIKWPAIASGKVSKIVYGNRRVIKEIIFEVNDNKEKSLQPNSPDGLSSKEGVVNYLLEKNMWPFLRQRPFNKVANPSDNPKSIIISLVNTAPLAINHHFTLSDQQEYIVSALKHLKELTDGKLFLIVRPGEFTYLADLEYIDLIEVEGPHPAGNIGVVLNHIQPINNKDIIWTVEGHHLPILGRIFSDGIFDPSITINIAGPCVKKPSYIKTRLGCPVDIYCQDNLTTDDVRIISGNVLTGKEINLDGYTNFYDSSISIIEKSFERSFMGWLHPGGSSKYSIFNAYIGDNKKPYRFTTLQNGSERAFVPIGAWEKVFPMDIYINELARSIVANDVDEMEQLGIYECDEEDVALCSFVCPSKTDVGGIIRKGLDLIYFDE</sequence>
<evidence type="ECO:0000256" key="6">
    <source>
        <dbReference type="ARBA" id="ARBA00023075"/>
    </source>
</evidence>
<dbReference type="InterPro" id="IPR008703">
    <property type="entry name" value="NqrA"/>
</dbReference>
<evidence type="ECO:0000256" key="5">
    <source>
        <dbReference type="ARBA" id="ARBA00023065"/>
    </source>
</evidence>
<keyword evidence="5" id="KW-0406">Ion transport</keyword>
<evidence type="ECO:0000256" key="4">
    <source>
        <dbReference type="ARBA" id="ARBA00023053"/>
    </source>
</evidence>
<dbReference type="GO" id="GO:0006814">
    <property type="term" value="P:sodium ion transport"/>
    <property type="evidence" value="ECO:0007669"/>
    <property type="project" value="UniProtKB-KW"/>
</dbReference>
<keyword evidence="6" id="KW-0830">Ubiquinone</keyword>
<proteinExistence type="inferred from homology"/>
<accession>A0A381NPA0</accession>
<dbReference type="InterPro" id="IPR056148">
    <property type="entry name" value="NQRA_2nd"/>
</dbReference>
<dbReference type="Pfam" id="PF11973">
    <property type="entry name" value="NQRA_SLBB"/>
    <property type="match status" value="1"/>
</dbReference>
<reference evidence="11" key="1">
    <citation type="submission" date="2018-05" db="EMBL/GenBank/DDBJ databases">
        <authorList>
            <person name="Lanie J.A."/>
            <person name="Ng W.-L."/>
            <person name="Kazmierczak K.M."/>
            <person name="Andrzejewski T.M."/>
            <person name="Davidsen T.M."/>
            <person name="Wayne K.J."/>
            <person name="Tettelin H."/>
            <person name="Glass J.I."/>
            <person name="Rusch D."/>
            <person name="Podicherti R."/>
            <person name="Tsui H.-C.T."/>
            <person name="Winkler M.E."/>
        </authorList>
    </citation>
    <scope>NUCLEOTIDE SEQUENCE</scope>
</reference>
<evidence type="ECO:0000259" key="10">
    <source>
        <dbReference type="Pfam" id="PF24836"/>
    </source>
</evidence>
<evidence type="ECO:0000256" key="7">
    <source>
        <dbReference type="ARBA" id="ARBA00023201"/>
    </source>
</evidence>
<evidence type="ECO:0000313" key="11">
    <source>
        <dbReference type="EMBL" id="SUZ55678.1"/>
    </source>
</evidence>
<gene>
    <name evidence="11" type="ORF">METZ01_LOCUS8532</name>
</gene>
<keyword evidence="7" id="KW-0739">Sodium transport</keyword>
<organism evidence="11">
    <name type="scientific">marine metagenome</name>
    <dbReference type="NCBI Taxonomy" id="408172"/>
    <lineage>
        <taxon>unclassified sequences</taxon>
        <taxon>metagenomes</taxon>
        <taxon>ecological metagenomes</taxon>
    </lineage>
</organism>
<evidence type="ECO:0000259" key="8">
    <source>
        <dbReference type="Pfam" id="PF05896"/>
    </source>
</evidence>
<evidence type="ECO:0000259" key="9">
    <source>
        <dbReference type="Pfam" id="PF11973"/>
    </source>
</evidence>
<evidence type="ECO:0000256" key="1">
    <source>
        <dbReference type="ARBA" id="ARBA00022448"/>
    </source>
</evidence>
<evidence type="ECO:0000256" key="3">
    <source>
        <dbReference type="ARBA" id="ARBA00023027"/>
    </source>
</evidence>
<feature type="domain" description="Na(+)-translocating NADH-quinone reductase subunit A C-terminal" evidence="9">
    <location>
        <begin position="263"/>
        <end position="310"/>
    </location>
</feature>
<evidence type="ECO:0000256" key="2">
    <source>
        <dbReference type="ARBA" id="ARBA00022967"/>
    </source>
</evidence>
<dbReference type="Pfam" id="PF24836">
    <property type="entry name" value="NQRA_2nd"/>
    <property type="match status" value="1"/>
</dbReference>
<dbReference type="Pfam" id="PF05896">
    <property type="entry name" value="NQRA_N"/>
    <property type="match status" value="1"/>
</dbReference>
<dbReference type="PANTHER" id="PTHR37839">
    <property type="entry name" value="NA(+)-TRANSLOCATING NADH-QUINONE REDUCTASE SUBUNIT A"/>
    <property type="match status" value="1"/>
</dbReference>
<protein>
    <submittedName>
        <fullName evidence="11">Uncharacterized protein</fullName>
    </submittedName>
</protein>
<dbReference type="InterPro" id="IPR022615">
    <property type="entry name" value="NqrA_C_domain"/>
</dbReference>
<keyword evidence="3" id="KW-0520">NAD</keyword>
<feature type="domain" description="NqrA N-terminal barrel-sandwich hybrid" evidence="8">
    <location>
        <begin position="5"/>
        <end position="96"/>
    </location>
</feature>